<keyword evidence="3" id="KW-0597">Phosphoprotein</keyword>
<name>A0A9Q0M1W8_BLOTA</name>
<evidence type="ECO:0000256" key="1">
    <source>
        <dbReference type="ARBA" id="ARBA00004604"/>
    </source>
</evidence>
<dbReference type="Proteomes" id="UP001142055">
    <property type="component" value="Chromosome 3"/>
</dbReference>
<dbReference type="OMA" id="EHALSGW"/>
<dbReference type="AlphaFoldDB" id="A0A9Q0M1W8"/>
<protein>
    <recommendedName>
        <fullName evidence="8">U3 small nucleolar RNA-associated protein 14</fullName>
    </recommendedName>
</protein>
<dbReference type="Pfam" id="PF04615">
    <property type="entry name" value="Utp14"/>
    <property type="match status" value="2"/>
</dbReference>
<sequence length="570" mass="66018">MKPDSNSSFFAEDANVGEINGENDINEVGTGHESLVNLLLENSKLDDKNYRWQTKRTSVGNQNELGLGKNEKSRISLSKLMSVSKNSNAKKELRGFEKKKILFKPLKKTQVDKAARQVNFNEISKEIGKYDPIVKENRRADQLVFPSDQQKLVFNVSSQLEISDSTEMSASRPKTNIEKDVSRLINGNDNIEYDSRPLTENELAVLQATNIDNARAIHREIQRRRTLISYREAKFRRLRKIKSKQYHRLQKKDRIRKEVDEFEKAVTGDDADPDVALEKLNELNRLRALERASLKHHVTGKWAKYRKIRAKYDDQARDELNQQLSINQQLMKKRAIEFQFPSTYNEDAIRQDQLDEKEIDEDIVFANVDAEDTSVKKRNINLKLDDLITSNKNRNTEDVSDDEKDEDFDGIDFHNSEMQKYLHEAFMDDDVVQDFLREKKEKANAGREEQSQKSHLPGWGNWAGKGIVENRRKRKRREQRTKKIEKRLDSKIANAIILSDEARKIGEKFSIAYKPATIVDLEKFEKRCVKPIGTNWNPQTVFRSLTEPKVITAIGSIIEPMEPVTNNPKS</sequence>
<feature type="compositionally biased region" description="Basic residues" evidence="5">
    <location>
        <begin position="471"/>
        <end position="483"/>
    </location>
</feature>
<dbReference type="EMBL" id="JAPWDV010000003">
    <property type="protein sequence ID" value="KAJ6217399.1"/>
    <property type="molecule type" value="Genomic_DNA"/>
</dbReference>
<reference evidence="6" key="1">
    <citation type="submission" date="2022-12" db="EMBL/GenBank/DDBJ databases">
        <title>Genome assemblies of Blomia tropicalis.</title>
        <authorList>
            <person name="Cui Y."/>
        </authorList>
    </citation>
    <scope>NUCLEOTIDE SEQUENCE</scope>
    <source>
        <tissue evidence="6">Adult mites</tissue>
    </source>
</reference>
<dbReference type="GO" id="GO:0032040">
    <property type="term" value="C:small-subunit processome"/>
    <property type="evidence" value="ECO:0007669"/>
    <property type="project" value="InterPro"/>
</dbReference>
<evidence type="ECO:0008006" key="8">
    <source>
        <dbReference type="Google" id="ProtNLM"/>
    </source>
</evidence>
<evidence type="ECO:0000256" key="3">
    <source>
        <dbReference type="ARBA" id="ARBA00022553"/>
    </source>
</evidence>
<feature type="compositionally biased region" description="Basic and acidic residues" evidence="5">
    <location>
        <begin position="441"/>
        <end position="452"/>
    </location>
</feature>
<evidence type="ECO:0000256" key="2">
    <source>
        <dbReference type="ARBA" id="ARBA00007774"/>
    </source>
</evidence>
<keyword evidence="4" id="KW-0539">Nucleus</keyword>
<evidence type="ECO:0000256" key="5">
    <source>
        <dbReference type="SAM" id="MobiDB-lite"/>
    </source>
</evidence>
<organism evidence="6 7">
    <name type="scientific">Blomia tropicalis</name>
    <name type="common">Mite</name>
    <dbReference type="NCBI Taxonomy" id="40697"/>
    <lineage>
        <taxon>Eukaryota</taxon>
        <taxon>Metazoa</taxon>
        <taxon>Ecdysozoa</taxon>
        <taxon>Arthropoda</taxon>
        <taxon>Chelicerata</taxon>
        <taxon>Arachnida</taxon>
        <taxon>Acari</taxon>
        <taxon>Acariformes</taxon>
        <taxon>Sarcoptiformes</taxon>
        <taxon>Astigmata</taxon>
        <taxon>Glycyphagoidea</taxon>
        <taxon>Echimyopodidae</taxon>
        <taxon>Blomia</taxon>
    </lineage>
</organism>
<evidence type="ECO:0000256" key="4">
    <source>
        <dbReference type="ARBA" id="ARBA00023242"/>
    </source>
</evidence>
<evidence type="ECO:0000313" key="7">
    <source>
        <dbReference type="Proteomes" id="UP001142055"/>
    </source>
</evidence>
<gene>
    <name evidence="6" type="ORF">RDWZM_008556</name>
</gene>
<dbReference type="GO" id="GO:0006364">
    <property type="term" value="P:rRNA processing"/>
    <property type="evidence" value="ECO:0007669"/>
    <property type="project" value="InterPro"/>
</dbReference>
<accession>A0A9Q0M1W8</accession>
<keyword evidence="7" id="KW-1185">Reference proteome</keyword>
<comment type="similarity">
    <text evidence="2">Belongs to the UTP14 family.</text>
</comment>
<dbReference type="InterPro" id="IPR006709">
    <property type="entry name" value="SSU_processome_Utp14"/>
</dbReference>
<proteinExistence type="inferred from homology"/>
<dbReference type="PANTHER" id="PTHR14150:SF12">
    <property type="entry name" value="U3 SMALL NUCLEOLAR RNA-ASSOCIATED PROTEIN 14 HOMOLOG A"/>
    <property type="match status" value="1"/>
</dbReference>
<evidence type="ECO:0000313" key="6">
    <source>
        <dbReference type="EMBL" id="KAJ6217399.1"/>
    </source>
</evidence>
<comment type="caution">
    <text evidence="6">The sequence shown here is derived from an EMBL/GenBank/DDBJ whole genome shotgun (WGS) entry which is preliminary data.</text>
</comment>
<comment type="subcellular location">
    <subcellularLocation>
        <location evidence="1">Nucleus</location>
        <location evidence="1">Nucleolus</location>
    </subcellularLocation>
</comment>
<feature type="region of interest" description="Disordered" evidence="5">
    <location>
        <begin position="441"/>
        <end position="483"/>
    </location>
</feature>
<dbReference type="PANTHER" id="PTHR14150">
    <property type="entry name" value="U3 SMALL NUCLEOLAR RNA-ASSOCIATED PROTEIN 14"/>
    <property type="match status" value="1"/>
</dbReference>